<sequence>MGFMRCQPKSRLFSVSAHLWRKTHFQDSEKLTFRIAKNSLSKQRNFHLVSIFPDKPLMKREKMLSPKPYRDRLIDAQIVDLLEQFDAVCVQGPKWCGKTWSSLNQAASVTYMQDPSGGFANRNLARIDPKFVLEGELPHRLARCPRTLGCGALPSRPKPGERPVSTDWFFHSDPKRCAAQWGGAHCHPERRIRHSEPRF</sequence>
<gene>
    <name evidence="1" type="ORF">HHJ74_08725</name>
</gene>
<evidence type="ECO:0000313" key="1">
    <source>
        <dbReference type="EMBL" id="NMW93764.1"/>
    </source>
</evidence>
<accession>A0A848RUB4</accession>
<dbReference type="Proteomes" id="UP000582487">
    <property type="component" value="Unassembled WGS sequence"/>
</dbReference>
<reference evidence="1 2" key="1">
    <citation type="submission" date="2020-04" db="EMBL/GenBank/DDBJ databases">
        <title>Antimicrobial susceptibility and clonality of vaginal-derived multi-drug resistant Mobiluncus isolates in China.</title>
        <authorList>
            <person name="Zhang X."/>
        </authorList>
    </citation>
    <scope>NUCLEOTIDE SEQUENCE [LARGE SCALE GENOMIC DNA]</scope>
    <source>
        <strain evidence="1 2">7</strain>
    </source>
</reference>
<dbReference type="EMBL" id="JABCUV010000010">
    <property type="protein sequence ID" value="NMW93764.1"/>
    <property type="molecule type" value="Genomic_DNA"/>
</dbReference>
<dbReference type="AlphaFoldDB" id="A0A848RUB4"/>
<name>A0A848RUB4_9ACTO</name>
<proteinExistence type="predicted"/>
<organism evidence="1 2">
    <name type="scientific">Mobiluncus mulieris</name>
    <dbReference type="NCBI Taxonomy" id="2052"/>
    <lineage>
        <taxon>Bacteria</taxon>
        <taxon>Bacillati</taxon>
        <taxon>Actinomycetota</taxon>
        <taxon>Actinomycetes</taxon>
        <taxon>Actinomycetales</taxon>
        <taxon>Actinomycetaceae</taxon>
        <taxon>Mobiluncus</taxon>
    </lineage>
</organism>
<comment type="caution">
    <text evidence="1">The sequence shown here is derived from an EMBL/GenBank/DDBJ whole genome shotgun (WGS) entry which is preliminary data.</text>
</comment>
<evidence type="ECO:0000313" key="2">
    <source>
        <dbReference type="Proteomes" id="UP000582487"/>
    </source>
</evidence>
<protein>
    <submittedName>
        <fullName evidence="1">Uncharacterized protein</fullName>
    </submittedName>
</protein>